<evidence type="ECO:0000256" key="3">
    <source>
        <dbReference type="ARBA" id="ARBA00022833"/>
    </source>
</evidence>
<dbReference type="SUPFAM" id="SSF57903">
    <property type="entry name" value="FYVE/PHD zinc finger"/>
    <property type="match status" value="1"/>
</dbReference>
<evidence type="ECO:0000313" key="10">
    <source>
        <dbReference type="Proteomes" id="UP000187609"/>
    </source>
</evidence>
<keyword evidence="2" id="KW-0863">Zinc-finger</keyword>
<feature type="region of interest" description="Disordered" evidence="7">
    <location>
        <begin position="485"/>
        <end position="504"/>
    </location>
</feature>
<dbReference type="GO" id="GO:0034244">
    <property type="term" value="P:negative regulation of transcription elongation by RNA polymerase II"/>
    <property type="evidence" value="ECO:0007669"/>
    <property type="project" value="InterPro"/>
</dbReference>
<dbReference type="SMART" id="SM00271">
    <property type="entry name" value="DnaJ"/>
    <property type="match status" value="1"/>
</dbReference>
<reference evidence="9" key="1">
    <citation type="submission" date="2016-11" db="EMBL/GenBank/DDBJ databases">
        <title>The genome of Nicotiana attenuata.</title>
        <authorList>
            <person name="Xu S."/>
            <person name="Brockmoeller T."/>
            <person name="Gaquerel E."/>
            <person name="Navarro A."/>
            <person name="Kuhl H."/>
            <person name="Gase K."/>
            <person name="Ling Z."/>
            <person name="Zhou W."/>
            <person name="Kreitzer C."/>
            <person name="Stanke M."/>
            <person name="Tang H."/>
            <person name="Lyons E."/>
            <person name="Pandey P."/>
            <person name="Pandey S.P."/>
            <person name="Timmermann B."/>
            <person name="Baldwin I.T."/>
        </authorList>
    </citation>
    <scope>NUCLEOTIDE SEQUENCE [LARGE SCALE GENOMIC DNA]</scope>
    <source>
        <strain evidence="9">UT</strain>
    </source>
</reference>
<dbReference type="InterPro" id="IPR036869">
    <property type="entry name" value="J_dom_sf"/>
</dbReference>
<dbReference type="SMR" id="A0A314L8R4"/>
<feature type="compositionally biased region" description="Basic and acidic residues" evidence="7">
    <location>
        <begin position="596"/>
        <end position="607"/>
    </location>
</feature>
<dbReference type="Gramene" id="OIT37294">
    <property type="protein sequence ID" value="OIT37294"/>
    <property type="gene ID" value="A4A49_03281"/>
</dbReference>
<feature type="coiled-coil region" evidence="6">
    <location>
        <begin position="1626"/>
        <end position="1653"/>
    </location>
</feature>
<dbReference type="EMBL" id="MJEQ01000329">
    <property type="protein sequence ID" value="OIT37294.1"/>
    <property type="molecule type" value="Genomic_DNA"/>
</dbReference>
<dbReference type="Pfam" id="PF00226">
    <property type="entry name" value="DnaJ"/>
    <property type="match status" value="1"/>
</dbReference>
<feature type="compositionally biased region" description="Basic and acidic residues" evidence="7">
    <location>
        <begin position="1157"/>
        <end position="1166"/>
    </location>
</feature>
<evidence type="ECO:0000256" key="4">
    <source>
        <dbReference type="ARBA" id="ARBA00023015"/>
    </source>
</evidence>
<proteinExistence type="predicted"/>
<feature type="compositionally biased region" description="Polar residues" evidence="7">
    <location>
        <begin position="386"/>
        <end position="401"/>
    </location>
</feature>
<evidence type="ECO:0000256" key="2">
    <source>
        <dbReference type="ARBA" id="ARBA00022771"/>
    </source>
</evidence>
<dbReference type="FunFam" id="1.10.287.110:FF:000052">
    <property type="entry name" value="Chaperone protein DNAj, putative"/>
    <property type="match status" value="1"/>
</dbReference>
<dbReference type="InterPro" id="IPR001623">
    <property type="entry name" value="DnaJ_domain"/>
</dbReference>
<dbReference type="Gene3D" id="3.30.40.10">
    <property type="entry name" value="Zinc/RING finger domain, C3HC4 (zinc finger)"/>
    <property type="match status" value="1"/>
</dbReference>
<dbReference type="InterPro" id="IPR056280">
    <property type="entry name" value="AIPP2-like_SPOC"/>
</dbReference>
<dbReference type="PROSITE" id="PS50076">
    <property type="entry name" value="DNAJ_2"/>
    <property type="match status" value="1"/>
</dbReference>
<evidence type="ECO:0000313" key="9">
    <source>
        <dbReference type="EMBL" id="OIT37294.1"/>
    </source>
</evidence>
<feature type="compositionally biased region" description="Low complexity" evidence="7">
    <location>
        <begin position="485"/>
        <end position="500"/>
    </location>
</feature>
<keyword evidence="1" id="KW-0479">Metal-binding</keyword>
<accession>A0A314L8R4</accession>
<keyword evidence="10" id="KW-1185">Reference proteome</keyword>
<protein>
    <submittedName>
        <fullName evidence="9">Dnaj protein erdj3b</fullName>
    </submittedName>
</protein>
<organism evidence="9 10">
    <name type="scientific">Nicotiana attenuata</name>
    <name type="common">Coyote tobacco</name>
    <dbReference type="NCBI Taxonomy" id="49451"/>
    <lineage>
        <taxon>Eukaryota</taxon>
        <taxon>Viridiplantae</taxon>
        <taxon>Streptophyta</taxon>
        <taxon>Embryophyta</taxon>
        <taxon>Tracheophyta</taxon>
        <taxon>Spermatophyta</taxon>
        <taxon>Magnoliopsida</taxon>
        <taxon>eudicotyledons</taxon>
        <taxon>Gunneridae</taxon>
        <taxon>Pentapetalae</taxon>
        <taxon>asterids</taxon>
        <taxon>lamiids</taxon>
        <taxon>Solanales</taxon>
        <taxon>Solanaceae</taxon>
        <taxon>Nicotianoideae</taxon>
        <taxon>Nicotianeae</taxon>
        <taxon>Nicotiana</taxon>
    </lineage>
</organism>
<sequence length="1804" mass="197493">MSKHNKERTINDLYNVTFTLPQPKITPVLRGSYRMQGPFDEPICNSQTYTVSTDVSKESIRCPWNQSVGGSLVSGLCNVCSTPCSSCFPTSQSLMESTVDEFSGETDGAAYLKLKDPKSLEGLDDNISCVIRADEANKLSSSSKMSEDRSSLQCSSTSGGKTINNQTSAGCVHVKNEADDSPIDHSGRNESNGEANNKAPMGETSSRNAHSIGDYLEINHSSIKNDVASEASGDLPADTCPEKDDQKIVGSPVSSDTKDALQSHQMDGSEDSDIEEQDVKVCDICGDAGREDLLAICCKCTDGAEHTYCMREMLQKVPEGDWMCEECKFDVEMKNRKGVTIKTEAKPSDADGETASDTKISGKRRMDDSEVSSVAKKQAFEPASGSPKTLSPNRLTALSRESSFKNSDKGKLKSVNQISSGGLSVHDTPAWGPRLQTARGTFSKSNSFSSLAAKRKVQLVDEGFPPKQKLVRESAGLDVKESSIRSMSKSMSFRSISTSRNNVSEAKVKMLSPKFSPAQDKGQMQTKERNPLERKSSFRSERSSGTSVPSKTEQRSAFRGDPSPLSSSNNNRDSRPGQLDSKPVSLLKSSGAVARRTPEVSVHSDEAKKQISLTSISTGVPAANKISSSDQRPNQSNARDDPSSNSYIAERPTSNTGEGLLDGVSQQRETKNVGERIRENSGRRLKHSGTGTKSLFCQRCKGSGHLTESCTADGPDLSTSDVSAVKNSREAPNGTSDLKAAIEAAMLRKPGICRKNRVFDQSDDLAMSNTNSETMAQDLPSGSTGRRILPTNEEGYGVLSNSMAGSYKQEISNMRQLSVLAAEALSRAGNAVPILPSDEKSSFVDLDRYSQAAIAILSRTAIPEHEYIWQGAFEVQKNGRTLDLCDGIQAHLSSCASPKVLDTVNKFPQKVLFNEVSRLSTWPIQFQEYGVTEDNIALFFFAKDIESYERCYKTLLENMIRNDMALKANLEGCELLIFPSNRLPEKSQRWNMMFFLWGVFRVKKASCAQHMQATGKPFPVPQDIPKSSMPFPEKVHCLSPVDNAASDNVTMDVEVIASKESGCPLVNGNVNSKASQVCKGDSVAVNVEHLEPSSVTNVPTSRLNSSPGRRGYGIFQVGDAGQECKSESQNSSTPAANTWTNVRITEPVPMECGSLVDRQRPSRSVDEAPGCMQEKASMGSTEKGFGSTNGRKFEINLEDEYKDEEASETSGSATTEPTRKVLNSDMLNHLKRPRSVETVMQSVDSGVNLATRSFNDNDIVVEKAPYDKKLKTSIGGSYGNSEQTSCSSDDFLSRMHGSSYGPYLPDTGCDEALSKAAIPECSGSAARYFFPVDPHPVEASSAPWQMHHSDNDRLSDRVPNLELALGGESNSLTQGIPPFLVGKVDKKIIQDQAAETHLLTQGIPPFLIGKVDKRVIQEPSSAKEAIRVEEVEDVSASLSLSLSFPFPEKEQQKGSVSQKEQAMPETRRVTSFMNKRSFWHSDEDFAPNELLQVGLDALRHSARSRLSFFPLMATGAASFSLLGATHVKACEAWSGKSSSFVKTPMVAIQRKSNSQGTNAAKLSIRSDYSDRRGGGGGGGDFVAGLLLGGAIFGTLGYIFAPQIRRSLLNEDEYGFRRAKRPIYHYDEGLEKTRQTLNKKLDQLNSAIDKVSSRLRGGNKMPPVPVETDPEEATMRGKELFANHMEDDRKTTYKDYYKVLEVEYDASDETIRLNYRKLALKWHPDKHKCNDAVTAKFQEINEAYTVLSDPDKRLEYDLNGNYEINDYTLPEYLSRFKGMILTSNGLGMSSVWSEQLTEFNKLMDK</sequence>
<feature type="compositionally biased region" description="Polar residues" evidence="7">
    <location>
        <begin position="152"/>
        <end position="161"/>
    </location>
</feature>
<feature type="compositionally biased region" description="Basic and acidic residues" evidence="7">
    <location>
        <begin position="668"/>
        <end position="682"/>
    </location>
</feature>
<feature type="region of interest" description="Disordered" evidence="7">
    <location>
        <begin position="140"/>
        <end position="161"/>
    </location>
</feature>
<feature type="compositionally biased region" description="Basic and acidic residues" evidence="7">
    <location>
        <begin position="402"/>
        <end position="411"/>
    </location>
</feature>
<dbReference type="PANTHER" id="PTHR33304:SF9">
    <property type="entry name" value="RING_FYVE_PHD ZINC FINGER SUPERFAMILY PROTEIN"/>
    <property type="match status" value="1"/>
</dbReference>
<dbReference type="Pfam" id="PF23121">
    <property type="entry name" value="SPOC_AIPP2"/>
    <property type="match status" value="1"/>
</dbReference>
<name>A0A314L8R4_NICAT</name>
<dbReference type="InterPro" id="IPR013083">
    <property type="entry name" value="Znf_RING/FYVE/PHD"/>
</dbReference>
<keyword evidence="5" id="KW-0804">Transcription</keyword>
<keyword evidence="6" id="KW-0175">Coiled coil</keyword>
<feature type="region of interest" description="Disordered" evidence="7">
    <location>
        <begin position="340"/>
        <end position="415"/>
    </location>
</feature>
<evidence type="ECO:0000256" key="5">
    <source>
        <dbReference type="ARBA" id="ARBA00023163"/>
    </source>
</evidence>
<evidence type="ECO:0000256" key="6">
    <source>
        <dbReference type="SAM" id="Coils"/>
    </source>
</evidence>
<feature type="region of interest" description="Disordered" evidence="7">
    <location>
        <begin position="1155"/>
        <end position="1190"/>
    </location>
</feature>
<dbReference type="GO" id="GO:0008270">
    <property type="term" value="F:zinc ion binding"/>
    <property type="evidence" value="ECO:0007669"/>
    <property type="project" value="UniProtKB-KW"/>
</dbReference>
<feature type="domain" description="J" evidence="8">
    <location>
        <begin position="1694"/>
        <end position="1759"/>
    </location>
</feature>
<feature type="region of interest" description="Disordered" evidence="7">
    <location>
        <begin position="511"/>
        <end position="607"/>
    </location>
</feature>
<dbReference type="Gene3D" id="1.10.287.110">
    <property type="entry name" value="DnaJ domain"/>
    <property type="match status" value="1"/>
</dbReference>
<dbReference type="InterPro" id="IPR011011">
    <property type="entry name" value="Znf_FYVE_PHD"/>
</dbReference>
<keyword evidence="3" id="KW-0862">Zinc</keyword>
<feature type="compositionally biased region" description="Basic and acidic residues" evidence="7">
    <location>
        <begin position="526"/>
        <end position="542"/>
    </location>
</feature>
<evidence type="ECO:0000256" key="7">
    <source>
        <dbReference type="SAM" id="MobiDB-lite"/>
    </source>
</evidence>
<comment type="caution">
    <text evidence="9">The sequence shown here is derived from an EMBL/GenBank/DDBJ whole genome shotgun (WGS) entry which is preliminary data.</text>
</comment>
<evidence type="ECO:0000259" key="8">
    <source>
        <dbReference type="PROSITE" id="PS50076"/>
    </source>
</evidence>
<feature type="region of interest" description="Disordered" evidence="7">
    <location>
        <begin position="622"/>
        <end position="689"/>
    </location>
</feature>
<dbReference type="CDD" id="cd06257">
    <property type="entry name" value="DnaJ"/>
    <property type="match status" value="1"/>
</dbReference>
<dbReference type="PRINTS" id="PR00625">
    <property type="entry name" value="JDOMAIN"/>
</dbReference>
<dbReference type="SUPFAM" id="SSF46565">
    <property type="entry name" value="Chaperone J-domain"/>
    <property type="match status" value="1"/>
</dbReference>
<dbReference type="InterPro" id="IPR049914">
    <property type="entry name" value="PHD1-3/5-6"/>
</dbReference>
<dbReference type="GO" id="GO:0140566">
    <property type="term" value="F:histone reader activity"/>
    <property type="evidence" value="ECO:0007669"/>
    <property type="project" value="InterPro"/>
</dbReference>
<feature type="compositionally biased region" description="Basic and acidic residues" evidence="7">
    <location>
        <begin position="177"/>
        <end position="188"/>
    </location>
</feature>
<feature type="compositionally biased region" description="Polar residues" evidence="7">
    <location>
        <begin position="625"/>
        <end position="657"/>
    </location>
</feature>
<gene>
    <name evidence="9" type="primary">ERDJ3B_2</name>
    <name evidence="9" type="ORF">A4A49_03281</name>
</gene>
<dbReference type="Proteomes" id="UP000187609">
    <property type="component" value="Unassembled WGS sequence"/>
</dbReference>
<feature type="region of interest" description="Disordered" evidence="7">
    <location>
        <begin position="1653"/>
        <end position="1672"/>
    </location>
</feature>
<dbReference type="STRING" id="49451.A0A314L8R4"/>
<evidence type="ECO:0000256" key="1">
    <source>
        <dbReference type="ARBA" id="ARBA00022723"/>
    </source>
</evidence>
<feature type="region of interest" description="Disordered" evidence="7">
    <location>
        <begin position="229"/>
        <end position="274"/>
    </location>
</feature>
<dbReference type="PANTHER" id="PTHR33304">
    <property type="match status" value="1"/>
</dbReference>
<keyword evidence="4" id="KW-0805">Transcription regulation</keyword>
<feature type="region of interest" description="Disordered" evidence="7">
    <location>
        <begin position="177"/>
        <end position="208"/>
    </location>
</feature>